<dbReference type="PANTHER" id="PTHR46033:SF1">
    <property type="entry name" value="PROTEIN MAIN-LIKE 2"/>
    <property type="match status" value="1"/>
</dbReference>
<gene>
    <name evidence="1" type="ORF">Ahy_B10g106065</name>
</gene>
<dbReference type="GO" id="GO:0010073">
    <property type="term" value="P:meristem maintenance"/>
    <property type="evidence" value="ECO:0007669"/>
    <property type="project" value="InterPro"/>
</dbReference>
<dbReference type="InterPro" id="IPR044824">
    <property type="entry name" value="MAIN-like"/>
</dbReference>
<evidence type="ECO:0008006" key="3">
    <source>
        <dbReference type="Google" id="ProtNLM"/>
    </source>
</evidence>
<dbReference type="AlphaFoldDB" id="A0A444X9Q7"/>
<comment type="caution">
    <text evidence="1">The sequence shown here is derived from an EMBL/GenBank/DDBJ whole genome shotgun (WGS) entry which is preliminary data.</text>
</comment>
<dbReference type="PANTHER" id="PTHR46033">
    <property type="entry name" value="PROTEIN MAIN-LIKE 2"/>
    <property type="match status" value="1"/>
</dbReference>
<protein>
    <recommendedName>
        <fullName evidence="3">Aminotransferase-like plant mobile domain-containing protein</fullName>
    </recommendedName>
</protein>
<evidence type="ECO:0000313" key="2">
    <source>
        <dbReference type="Proteomes" id="UP000289738"/>
    </source>
</evidence>
<sequence length="276" mass="31874">MEDDLDRIYLLDRVAHIAGSINEEVILPPADCIDKFTVKCTWMQDTFSELPQDVDEDTVRRYARAYIMILLSTQVFGEGSGTCLHIWWLPYVARGYGQIQLKIRCSFVVISMHVPCGQQKPPSITDLQTVSRFQMPYSSPEVVQRVVTALIYVAVIEWHQVDRVLPQLGGVQHRPHAMLDINFLMSKDGRGRDRTLQSWHIHRINRAQHVLRFDVVPDSRPSQAYLEWWHEHNKRFLSPEIFLSDPKVVAILAETTQRGPGQVPDIDQVLDIPIRR</sequence>
<dbReference type="Proteomes" id="UP000289738">
    <property type="component" value="Chromosome B10"/>
</dbReference>
<name>A0A444X9Q7_ARAHY</name>
<reference evidence="1 2" key="1">
    <citation type="submission" date="2019-01" db="EMBL/GenBank/DDBJ databases">
        <title>Sequencing of cultivated peanut Arachis hypogaea provides insights into genome evolution and oil improvement.</title>
        <authorList>
            <person name="Chen X."/>
        </authorList>
    </citation>
    <scope>NUCLEOTIDE SEQUENCE [LARGE SCALE GENOMIC DNA]</scope>
    <source>
        <strain evidence="2">cv. Fuhuasheng</strain>
        <tissue evidence="1">Leaves</tissue>
    </source>
</reference>
<proteinExistence type="predicted"/>
<keyword evidence="2" id="KW-1185">Reference proteome</keyword>
<organism evidence="1 2">
    <name type="scientific">Arachis hypogaea</name>
    <name type="common">Peanut</name>
    <dbReference type="NCBI Taxonomy" id="3818"/>
    <lineage>
        <taxon>Eukaryota</taxon>
        <taxon>Viridiplantae</taxon>
        <taxon>Streptophyta</taxon>
        <taxon>Embryophyta</taxon>
        <taxon>Tracheophyta</taxon>
        <taxon>Spermatophyta</taxon>
        <taxon>Magnoliopsida</taxon>
        <taxon>eudicotyledons</taxon>
        <taxon>Gunneridae</taxon>
        <taxon>Pentapetalae</taxon>
        <taxon>rosids</taxon>
        <taxon>fabids</taxon>
        <taxon>Fabales</taxon>
        <taxon>Fabaceae</taxon>
        <taxon>Papilionoideae</taxon>
        <taxon>50 kb inversion clade</taxon>
        <taxon>dalbergioids sensu lato</taxon>
        <taxon>Dalbergieae</taxon>
        <taxon>Pterocarpus clade</taxon>
        <taxon>Arachis</taxon>
    </lineage>
</organism>
<evidence type="ECO:0000313" key="1">
    <source>
        <dbReference type="EMBL" id="RYQ86392.1"/>
    </source>
</evidence>
<dbReference type="EMBL" id="SDMP01000020">
    <property type="protein sequence ID" value="RYQ86392.1"/>
    <property type="molecule type" value="Genomic_DNA"/>
</dbReference>
<accession>A0A444X9Q7</accession>